<keyword evidence="1" id="KW-0472">Membrane</keyword>
<feature type="transmembrane region" description="Helical" evidence="1">
    <location>
        <begin position="35"/>
        <end position="57"/>
    </location>
</feature>
<reference evidence="2" key="1">
    <citation type="journal article" date="2015" name="Genome Biol. Evol.">
        <title>Nucleomorph Genome Sequences of Two Chlorarachniophytes, Amorphochlora amoebiformis and Lotharella vacuolata.</title>
        <authorList>
            <person name="Suzuki S."/>
            <person name="Shirato S."/>
            <person name="Hirakawa Y."/>
            <person name="Ishida K."/>
        </authorList>
    </citation>
    <scope>NUCLEOTIDE SEQUENCE</scope>
    <source>
        <strain evidence="2">CCMP2058</strain>
    </source>
</reference>
<proteinExistence type="predicted"/>
<keyword evidence="2" id="KW-0542">Nucleomorph</keyword>
<organism evidence="2">
    <name type="scientific">Amorphochlora amoebiformis</name>
    <dbReference type="NCBI Taxonomy" id="1561963"/>
    <lineage>
        <taxon>Eukaryota</taxon>
        <taxon>Sar</taxon>
        <taxon>Rhizaria</taxon>
        <taxon>Cercozoa</taxon>
        <taxon>Chlorarachniophyceae</taxon>
        <taxon>Amorphochlora</taxon>
    </lineage>
</organism>
<evidence type="ECO:0000256" key="1">
    <source>
        <dbReference type="SAM" id="Phobius"/>
    </source>
</evidence>
<protein>
    <submittedName>
        <fullName evidence="2">Uncharacterized protein</fullName>
    </submittedName>
</protein>
<accession>A0A0H5BHP1</accession>
<geneLocation type="nucleomorph" evidence="2"/>
<keyword evidence="1" id="KW-1133">Transmembrane helix</keyword>
<dbReference type="AlphaFoldDB" id="A0A0H5BHP1"/>
<sequence length="102" mass="12367">MNIENSEKLLSFLIPKNSIGNIVIEQIKFYSVNNVLLDIFIIRMVFFIINNLIFINIKFNPNNLHRYFNYYYRELLKIYTKSCSFLVEEINFKKKLEKNMKT</sequence>
<dbReference type="EMBL" id="AB996602">
    <property type="protein sequence ID" value="BAS01741.1"/>
    <property type="molecule type" value="Genomic_DNA"/>
</dbReference>
<name>A0A0H5BHP1_9EUKA</name>
<keyword evidence="1" id="KW-0812">Transmembrane</keyword>
<evidence type="ECO:0000313" key="2">
    <source>
        <dbReference type="EMBL" id="BAS01741.1"/>
    </source>
</evidence>